<dbReference type="Proteomes" id="UP001359886">
    <property type="component" value="Unassembled WGS sequence"/>
</dbReference>
<keyword evidence="1" id="KW-0732">Signal</keyword>
<dbReference type="AlphaFoldDB" id="A0AAW9RCG3"/>
<dbReference type="InterPro" id="IPR028994">
    <property type="entry name" value="Integrin_alpha_N"/>
</dbReference>
<protein>
    <submittedName>
        <fullName evidence="5">Integrin alpha</fullName>
    </submittedName>
</protein>
<keyword evidence="4" id="KW-0325">Glycoprotein</keyword>
<dbReference type="EMBL" id="JAZHOG010000002">
    <property type="protein sequence ID" value="MEJ8566599.1"/>
    <property type="molecule type" value="Genomic_DNA"/>
</dbReference>
<gene>
    <name evidence="5" type="ORF">V3330_03075</name>
</gene>
<evidence type="ECO:0000256" key="4">
    <source>
        <dbReference type="ARBA" id="ARBA00023180"/>
    </source>
</evidence>
<evidence type="ECO:0000256" key="3">
    <source>
        <dbReference type="ARBA" id="ARBA00022801"/>
    </source>
</evidence>
<comment type="caution">
    <text evidence="5">The sequence shown here is derived from an EMBL/GenBank/DDBJ whole genome shotgun (WGS) entry which is preliminary data.</text>
</comment>
<dbReference type="PANTHER" id="PTHR23221">
    <property type="entry name" value="GLYCOSYLPHOSPHATIDYLINOSITOL PHOSPHOLIPASE D"/>
    <property type="match status" value="1"/>
</dbReference>
<evidence type="ECO:0000256" key="2">
    <source>
        <dbReference type="ARBA" id="ARBA00022737"/>
    </source>
</evidence>
<sequence>MNFLPRRSPLAPSSLAAALAVLTASITPLPLAAQLIGSLDLATVNPGDGVYERILGSVGTGASGVPVSGGHDIDGDGHPDSAFAAMRASPQGRFSAGVVFLVFGDSTVSGTVDTDIEPHPTILEIHGDQNQENAGSELWMADVTGDGTGDLIICRQNYSPGGTRIGGGAVTILPGNAQLRTMATNGDILDLRSPPVGLPVVNIHGATAPSRLCIWARNGDVTGDGTDDLVVGADREDSNGDSDSGAVYVFRGGSHLATSQTIDLANFGSVSAGNIARIRPRASSMNFHLGATVQVADLDNNGRAEVIAAAALNRSGAALPPAGGTGEGSGGSPQGTLYIVWDDNFNADPDWIPAPDFIVDQGPGDVTIIDGGIDNDVFGEEILGGKDYDNDGKADLFSGDLTSGGWGGITRSTAGVAQVIYDIASLKGQEFDIDSPPEGFTMATFVGPVNNAIAGDTAMHGDFNGDGIDDLAFSSPHDNPLARTRAGTVHIILGQNGPWPTLSDLAPANFPESGVSIFEIYGAEGLGSPGAGDTLCYSAANGDMNGDGRIDLIFNEMQGDGSTAVDVGNMLLLDTTALFPDGPVFEDGFEDPE</sequence>
<dbReference type="PROSITE" id="PS51470">
    <property type="entry name" value="FG_GAP"/>
    <property type="match status" value="1"/>
</dbReference>
<keyword evidence="2" id="KW-0677">Repeat</keyword>
<name>A0AAW9RCG3_9GAMM</name>
<dbReference type="Pfam" id="PF01839">
    <property type="entry name" value="FG-GAP"/>
    <property type="match status" value="2"/>
</dbReference>
<dbReference type="InterPro" id="IPR013517">
    <property type="entry name" value="FG-GAP"/>
</dbReference>
<reference evidence="5 6" key="1">
    <citation type="submission" date="2024-02" db="EMBL/GenBank/DDBJ databases">
        <title>A novel Wenzhouxiangellaceae bacterium, isolated from coastal sediments.</title>
        <authorList>
            <person name="Du Z.-J."/>
            <person name="Ye Y.-Q."/>
            <person name="Zhang X.-Y."/>
        </authorList>
    </citation>
    <scope>NUCLEOTIDE SEQUENCE [LARGE SCALE GENOMIC DNA]</scope>
    <source>
        <strain evidence="5 6">CH-27</strain>
    </source>
</reference>
<dbReference type="SMART" id="SM00191">
    <property type="entry name" value="Int_alpha"/>
    <property type="match status" value="5"/>
</dbReference>
<evidence type="ECO:0000313" key="6">
    <source>
        <dbReference type="Proteomes" id="UP001359886"/>
    </source>
</evidence>
<keyword evidence="5" id="KW-0401">Integrin</keyword>
<dbReference type="Gene3D" id="2.130.10.130">
    <property type="entry name" value="Integrin alpha, N-terminal"/>
    <property type="match status" value="2"/>
</dbReference>
<dbReference type="PANTHER" id="PTHR23221:SF7">
    <property type="entry name" value="PHOSPHATIDYLINOSITOL-GLYCAN-SPECIFIC PHOSPHOLIPASE D"/>
    <property type="match status" value="1"/>
</dbReference>
<dbReference type="SUPFAM" id="SSF69318">
    <property type="entry name" value="Integrin alpha N-terminal domain"/>
    <property type="match status" value="1"/>
</dbReference>
<dbReference type="GO" id="GO:0007229">
    <property type="term" value="P:integrin-mediated signaling pathway"/>
    <property type="evidence" value="ECO:0007669"/>
    <property type="project" value="UniProtKB-KW"/>
</dbReference>
<organism evidence="5 6">
    <name type="scientific">Elongatibacter sediminis</name>
    <dbReference type="NCBI Taxonomy" id="3119006"/>
    <lineage>
        <taxon>Bacteria</taxon>
        <taxon>Pseudomonadati</taxon>
        <taxon>Pseudomonadota</taxon>
        <taxon>Gammaproteobacteria</taxon>
        <taxon>Chromatiales</taxon>
        <taxon>Wenzhouxiangellaceae</taxon>
        <taxon>Elongatibacter</taxon>
    </lineage>
</organism>
<dbReference type="RefSeq" id="WP_354693923.1">
    <property type="nucleotide sequence ID" value="NZ_JAZHOG010000002.1"/>
</dbReference>
<evidence type="ECO:0000256" key="1">
    <source>
        <dbReference type="ARBA" id="ARBA00022729"/>
    </source>
</evidence>
<proteinExistence type="predicted"/>
<dbReference type="GO" id="GO:0016787">
    <property type="term" value="F:hydrolase activity"/>
    <property type="evidence" value="ECO:0007669"/>
    <property type="project" value="UniProtKB-KW"/>
</dbReference>
<dbReference type="InterPro" id="IPR013519">
    <property type="entry name" value="Int_alpha_beta-p"/>
</dbReference>
<evidence type="ECO:0000313" key="5">
    <source>
        <dbReference type="EMBL" id="MEJ8566599.1"/>
    </source>
</evidence>
<keyword evidence="3" id="KW-0378">Hydrolase</keyword>
<keyword evidence="6" id="KW-1185">Reference proteome</keyword>
<accession>A0AAW9RCG3</accession>